<dbReference type="SUPFAM" id="SSF52047">
    <property type="entry name" value="RNI-like"/>
    <property type="match status" value="1"/>
</dbReference>
<dbReference type="EMBL" id="JARTCD010000027">
    <property type="protein sequence ID" value="KAJ8658032.1"/>
    <property type="molecule type" value="Genomic_DNA"/>
</dbReference>
<gene>
    <name evidence="2" type="ORF">O0I10_006303</name>
</gene>
<evidence type="ECO:0008006" key="4">
    <source>
        <dbReference type="Google" id="ProtNLM"/>
    </source>
</evidence>
<dbReference type="SUPFAM" id="SSF48452">
    <property type="entry name" value="TPR-like"/>
    <property type="match status" value="1"/>
</dbReference>
<dbReference type="AlphaFoldDB" id="A0AAD7V2T6"/>
<comment type="caution">
    <text evidence="2">The sequence shown here is derived from an EMBL/GenBank/DDBJ whole genome shotgun (WGS) entry which is preliminary data.</text>
</comment>
<dbReference type="Gene3D" id="3.80.10.10">
    <property type="entry name" value="Ribonuclease Inhibitor"/>
    <property type="match status" value="2"/>
</dbReference>
<proteinExistence type="predicted"/>
<reference evidence="2 3" key="1">
    <citation type="submission" date="2023-03" db="EMBL/GenBank/DDBJ databases">
        <title>Genome sequence of Lichtheimia ornata CBS 291.66.</title>
        <authorList>
            <person name="Mohabir J.T."/>
            <person name="Shea T.P."/>
            <person name="Kurbessoian T."/>
            <person name="Berby B."/>
            <person name="Fontaine J."/>
            <person name="Livny J."/>
            <person name="Gnirke A."/>
            <person name="Stajich J.E."/>
            <person name="Cuomo C.A."/>
        </authorList>
    </citation>
    <scope>NUCLEOTIDE SEQUENCE [LARGE SCALE GENOMIC DNA]</scope>
    <source>
        <strain evidence="2">CBS 291.66</strain>
    </source>
</reference>
<evidence type="ECO:0000313" key="2">
    <source>
        <dbReference type="EMBL" id="KAJ8658032.1"/>
    </source>
</evidence>
<protein>
    <recommendedName>
        <fullName evidence="4">F-box domain-containing protein</fullName>
    </recommendedName>
</protein>
<dbReference type="RefSeq" id="XP_058342945.1">
    <property type="nucleotide sequence ID" value="XM_058486333.1"/>
</dbReference>
<organism evidence="2 3">
    <name type="scientific">Lichtheimia ornata</name>
    <dbReference type="NCBI Taxonomy" id="688661"/>
    <lineage>
        <taxon>Eukaryota</taxon>
        <taxon>Fungi</taxon>
        <taxon>Fungi incertae sedis</taxon>
        <taxon>Mucoromycota</taxon>
        <taxon>Mucoromycotina</taxon>
        <taxon>Mucoromycetes</taxon>
        <taxon>Mucorales</taxon>
        <taxon>Lichtheimiaceae</taxon>
        <taxon>Lichtheimia</taxon>
    </lineage>
</organism>
<dbReference type="Proteomes" id="UP001234581">
    <property type="component" value="Unassembled WGS sequence"/>
</dbReference>
<dbReference type="PANTHER" id="PTHR13318">
    <property type="entry name" value="PARTNER OF PAIRED, ISOFORM B-RELATED"/>
    <property type="match status" value="1"/>
</dbReference>
<evidence type="ECO:0000256" key="1">
    <source>
        <dbReference type="PROSITE-ProRule" id="PRU00339"/>
    </source>
</evidence>
<dbReference type="InterPro" id="IPR032675">
    <property type="entry name" value="LRR_dom_sf"/>
</dbReference>
<dbReference type="PROSITE" id="PS50005">
    <property type="entry name" value="TPR"/>
    <property type="match status" value="1"/>
</dbReference>
<feature type="repeat" description="TPR" evidence="1">
    <location>
        <begin position="78"/>
        <end position="111"/>
    </location>
</feature>
<dbReference type="Gene3D" id="1.25.40.10">
    <property type="entry name" value="Tetratricopeptide repeat domain"/>
    <property type="match status" value="1"/>
</dbReference>
<dbReference type="InterPro" id="IPR019734">
    <property type="entry name" value="TPR_rpt"/>
</dbReference>
<sequence length="661" mass="74466">MKDSYDILNAGCKFHGDGNSFGYCRESTISTATKDIDQLACQLMEKLNERSTAMANGGQFQLALRDAEAIQFIYPSSSLGYLRAGTIYQQQGRQKEAVAIYQEGLVNVPSSDACYTSLQMQQADASNAANKRIDFISRLPLELVASGILPLVFHRCKLEADVPCPYLYVSRTWRQRILNCNNLSFRLNYGPMNSTLQFRELERFAPHVKKLRMDARRAVSYEDPLLIFGDFHFLNLTHFNLNYAGYEDYIITSALRSVQHSLTHLKLYTEKNYTLGIDLDRVLDDCPNLVSLDLATWTILHLTVQHPKLTHLTLQIGIDPLPKDKMINVLSHLPSLVFLDLFLLRDHRFVTALSVYCPKMKILRCIDEVSSGHDSYDERVDGLQKLYFGAQCDDEPYDAHGVVIQILLEHKHSLDHVTLAGSITDASGGFDGPVMDSTFQFDRLQELVVDARNEELVKLALSIIHRSPHLCTITMDHLTATDDGVCNAVKRLPNLRMITAYQMPPDAPSFQDLLIHHAQLGMGSSLKELNVTFEVDSQRFPWISALAELQTLEKLVLSTWHISAASTYLSILGIFGKVCPSLTSLDLDFWDCTIPDGSVTQIKHHPTLQRLCINASSISDSDLISLLSFPSLKHVIIIPTIKGYLLNLLQTRISRVEQRHP</sequence>
<dbReference type="GeneID" id="83213714"/>
<name>A0AAD7V2T6_9FUNG</name>
<keyword evidence="3" id="KW-1185">Reference proteome</keyword>
<dbReference type="InterPro" id="IPR011990">
    <property type="entry name" value="TPR-like_helical_dom_sf"/>
</dbReference>
<accession>A0AAD7V2T6</accession>
<dbReference type="GO" id="GO:0031146">
    <property type="term" value="P:SCF-dependent proteasomal ubiquitin-dependent protein catabolic process"/>
    <property type="evidence" value="ECO:0007669"/>
    <property type="project" value="TreeGrafter"/>
</dbReference>
<evidence type="ECO:0000313" key="3">
    <source>
        <dbReference type="Proteomes" id="UP001234581"/>
    </source>
</evidence>
<dbReference type="GO" id="GO:0019005">
    <property type="term" value="C:SCF ubiquitin ligase complex"/>
    <property type="evidence" value="ECO:0007669"/>
    <property type="project" value="TreeGrafter"/>
</dbReference>
<keyword evidence="1" id="KW-0802">TPR repeat</keyword>